<dbReference type="Gene3D" id="3.40.50.300">
    <property type="entry name" value="P-loop containing nucleotide triphosphate hydrolases"/>
    <property type="match status" value="1"/>
</dbReference>
<dbReference type="EMBL" id="CABBMN010000031">
    <property type="protein sequence ID" value="VSC34615.1"/>
    <property type="molecule type" value="Genomic_DNA"/>
</dbReference>
<dbReference type="RefSeq" id="WP_050144805.1">
    <property type="nucleotide sequence ID" value="NZ_CFDX01000048.1"/>
</dbReference>
<dbReference type="InterPro" id="IPR008900">
    <property type="entry name" value="Zot_N"/>
</dbReference>
<evidence type="ECO:0000313" key="2">
    <source>
        <dbReference type="EMBL" id="VSC34615.1"/>
    </source>
</evidence>
<name>A0A0T7YQ58_STREE</name>
<feature type="domain" description="Zona occludens toxin N-terminal" evidence="1">
    <location>
        <begin position="79"/>
        <end position="173"/>
    </location>
</feature>
<accession>A0A0T7YQ58</accession>
<organism evidence="2 3">
    <name type="scientific">Streptococcus pneumoniae</name>
    <dbReference type="NCBI Taxonomy" id="1313"/>
    <lineage>
        <taxon>Bacteria</taxon>
        <taxon>Bacillati</taxon>
        <taxon>Bacillota</taxon>
        <taxon>Bacilli</taxon>
        <taxon>Lactobacillales</taxon>
        <taxon>Streptococcaceae</taxon>
        <taxon>Streptococcus</taxon>
    </lineage>
</organism>
<dbReference type="Proteomes" id="UP000311674">
    <property type="component" value="Unassembled WGS sequence"/>
</dbReference>
<proteinExistence type="predicted"/>
<reference evidence="2 3" key="1">
    <citation type="submission" date="2019-04" db="EMBL/GenBank/DDBJ databases">
        <authorList>
            <consortium name="Pathogen Informatics"/>
        </authorList>
    </citation>
    <scope>NUCLEOTIDE SEQUENCE [LARGE SCALE GENOMIC DNA]</scope>
    <source>
        <strain evidence="2 3">GPSC148</strain>
    </source>
</reference>
<evidence type="ECO:0000259" key="1">
    <source>
        <dbReference type="Pfam" id="PF05707"/>
    </source>
</evidence>
<dbReference type="Pfam" id="PF05707">
    <property type="entry name" value="Zot"/>
    <property type="match status" value="1"/>
</dbReference>
<dbReference type="SUPFAM" id="SSF52540">
    <property type="entry name" value="P-loop containing nucleoside triphosphate hydrolases"/>
    <property type="match status" value="1"/>
</dbReference>
<sequence>MRKKGIRGKQFEVLSEKPAYLKIFSFIGALSYDLYHRIKNGKEFREYGLTLYCGRQGGGKTMAMTEYLERMRKKYPEAIICTNFGYVHEDVPMNSWQQLFELRNGLKGVIFAIDEIQNEYNSSAWQKFPEGLLAEITQQRKQRIKIVGTSQVFTRVVKQLREQTFEVVECRTIAGRWTFTRAFDAEDYNAVCERPEAKMKLRRLWRRSFVQSKELREKYDTYAKIQKMAEAVNKG</sequence>
<dbReference type="AlphaFoldDB" id="A0A0T7YQ58"/>
<dbReference type="InterPro" id="IPR027417">
    <property type="entry name" value="P-loop_NTPase"/>
</dbReference>
<gene>
    <name evidence="2" type="ORF">SAMEA3390019_02220</name>
</gene>
<evidence type="ECO:0000313" key="3">
    <source>
        <dbReference type="Proteomes" id="UP000311674"/>
    </source>
</evidence>
<protein>
    <submittedName>
        <fullName evidence="2">Zonular occludens toxin (Zot)</fullName>
    </submittedName>
</protein>